<dbReference type="Proteomes" id="UP000801492">
    <property type="component" value="Unassembled WGS sequence"/>
</dbReference>
<feature type="compositionally biased region" description="Polar residues" evidence="1">
    <location>
        <begin position="173"/>
        <end position="188"/>
    </location>
</feature>
<accession>A0A8K0CHU7</accession>
<dbReference type="Pfam" id="PF16041">
    <property type="entry name" value="APD1-4_M"/>
    <property type="match status" value="1"/>
</dbReference>
<keyword evidence="2" id="KW-0472">Membrane</keyword>
<feature type="transmembrane region" description="Helical" evidence="2">
    <location>
        <begin position="7"/>
        <end position="28"/>
    </location>
</feature>
<proteinExistence type="predicted"/>
<gene>
    <name evidence="5" type="ORF">ILUMI_21893</name>
</gene>
<evidence type="ECO:0000259" key="4">
    <source>
        <dbReference type="Pfam" id="PF16041"/>
    </source>
</evidence>
<keyword evidence="2" id="KW-0812">Transmembrane</keyword>
<feature type="region of interest" description="Disordered" evidence="1">
    <location>
        <begin position="173"/>
        <end position="202"/>
    </location>
</feature>
<name>A0A8K0CHU7_IGNLU</name>
<dbReference type="AlphaFoldDB" id="A0A8K0CHU7"/>
<feature type="domain" description="E3 ubiquitin-protein ligase APD1-4 middle" evidence="4">
    <location>
        <begin position="369"/>
        <end position="478"/>
    </location>
</feature>
<evidence type="ECO:0000256" key="1">
    <source>
        <dbReference type="SAM" id="MobiDB-lite"/>
    </source>
</evidence>
<dbReference type="PANTHER" id="PTHR39077">
    <property type="entry name" value="DUF4793 DOMAIN-CONTAINING PROTEIN"/>
    <property type="match status" value="1"/>
</dbReference>
<dbReference type="EMBL" id="VTPC01090205">
    <property type="protein sequence ID" value="KAF2884272.1"/>
    <property type="molecule type" value="Genomic_DNA"/>
</dbReference>
<evidence type="ECO:0008006" key="7">
    <source>
        <dbReference type="Google" id="ProtNLM"/>
    </source>
</evidence>
<evidence type="ECO:0000313" key="6">
    <source>
        <dbReference type="Proteomes" id="UP000801492"/>
    </source>
</evidence>
<reference evidence="5" key="1">
    <citation type="submission" date="2019-08" db="EMBL/GenBank/DDBJ databases">
        <title>The genome of the North American firefly Photinus pyralis.</title>
        <authorList>
            <consortium name="Photinus pyralis genome working group"/>
            <person name="Fallon T.R."/>
            <person name="Sander Lower S.E."/>
            <person name="Weng J.-K."/>
        </authorList>
    </citation>
    <scope>NUCLEOTIDE SEQUENCE</scope>
    <source>
        <strain evidence="5">TRF0915ILg1</strain>
        <tissue evidence="5">Whole body</tissue>
    </source>
</reference>
<dbReference type="OrthoDB" id="6435218at2759"/>
<feature type="transmembrane region" description="Helical" evidence="2">
    <location>
        <begin position="461"/>
        <end position="480"/>
    </location>
</feature>
<keyword evidence="2" id="KW-1133">Transmembrane helix</keyword>
<feature type="compositionally biased region" description="Basic residues" evidence="1">
    <location>
        <begin position="249"/>
        <end position="266"/>
    </location>
</feature>
<dbReference type="PANTHER" id="PTHR39077:SF2">
    <property type="entry name" value="E3 UBIQUITIN-PROTEIN LIGASE APD1-4 MIDDLE DOMAIN-CONTAINING PROTEIN"/>
    <property type="match status" value="1"/>
</dbReference>
<sequence>MRGAKRVVIFCIMTTVLPTILIIIPLYLRHIVFADVTYTVAETDVVEITQGISSVFCSAQSLQMNSTFNAFHLNQMPRVSTKRKHIRLKKSMTLPDDTLEYWGFYLLKGATVLLKACSRYEGSRILVVRGERNLRTCGLMEHNLKKNNPQLDQEHNQVKVTFESAQEIEEWNSSRGVNQIPQPHPTSITDAGVEDTSDDDDDSEAKLNIFSKINRSLVNVEEMNHPQLYKHNRTGRILSKTPSASKQGKISKFKSKHKHHNRHSSKKFAEKRQQLYKLQQELQKDEDVKFVVDRAKRDNMRHLFDERIEHGGNAINYTEINSNEDAISSFETDLLTCYNGQILLTEGFPPSHLCTDVHYLENGDRMETVHNIVSDGYYYYIFYSDNDFISNDIHVIFDVYKPTLKFANISETKSCINKTECKFPISFWSDETVIVEVPMKDGIAREGDDITYLVSTCHPRMSVYIIFPVAVMFLILGCAFM</sequence>
<dbReference type="Pfam" id="PF16040">
    <property type="entry name" value="APD1-4_N"/>
    <property type="match status" value="1"/>
</dbReference>
<evidence type="ECO:0000313" key="5">
    <source>
        <dbReference type="EMBL" id="KAF2884272.1"/>
    </source>
</evidence>
<evidence type="ECO:0000256" key="2">
    <source>
        <dbReference type="SAM" id="Phobius"/>
    </source>
</evidence>
<dbReference type="InterPro" id="IPR032008">
    <property type="entry name" value="APD1-4_N"/>
</dbReference>
<organism evidence="5 6">
    <name type="scientific">Ignelater luminosus</name>
    <name type="common">Cucubano</name>
    <name type="synonym">Pyrophorus luminosus</name>
    <dbReference type="NCBI Taxonomy" id="2038154"/>
    <lineage>
        <taxon>Eukaryota</taxon>
        <taxon>Metazoa</taxon>
        <taxon>Ecdysozoa</taxon>
        <taxon>Arthropoda</taxon>
        <taxon>Hexapoda</taxon>
        <taxon>Insecta</taxon>
        <taxon>Pterygota</taxon>
        <taxon>Neoptera</taxon>
        <taxon>Endopterygota</taxon>
        <taxon>Coleoptera</taxon>
        <taxon>Polyphaga</taxon>
        <taxon>Elateriformia</taxon>
        <taxon>Elateroidea</taxon>
        <taxon>Elateridae</taxon>
        <taxon>Agrypninae</taxon>
        <taxon>Pyrophorini</taxon>
        <taxon>Ignelater</taxon>
    </lineage>
</organism>
<evidence type="ECO:0000259" key="3">
    <source>
        <dbReference type="Pfam" id="PF16040"/>
    </source>
</evidence>
<feature type="domain" description="E3 ubiquitin-protein ligase APD1-4 N-terminal" evidence="3">
    <location>
        <begin position="65"/>
        <end position="134"/>
    </location>
</feature>
<keyword evidence="6" id="KW-1185">Reference proteome</keyword>
<comment type="caution">
    <text evidence="5">The sequence shown here is derived from an EMBL/GenBank/DDBJ whole genome shotgun (WGS) entry which is preliminary data.</text>
</comment>
<protein>
    <recommendedName>
        <fullName evidence="7">E3 ubiquitin-protein ligase APD1-4 middle domain-containing protein</fullName>
    </recommendedName>
</protein>
<feature type="compositionally biased region" description="Acidic residues" evidence="1">
    <location>
        <begin position="192"/>
        <end position="202"/>
    </location>
</feature>
<feature type="region of interest" description="Disordered" evidence="1">
    <location>
        <begin position="239"/>
        <end position="270"/>
    </location>
</feature>
<dbReference type="InterPro" id="IPR032010">
    <property type="entry name" value="APD1-4_M"/>
</dbReference>